<dbReference type="InterPro" id="IPR020904">
    <property type="entry name" value="Sc_DH/Rdtase_CS"/>
</dbReference>
<dbReference type="SMART" id="SM00822">
    <property type="entry name" value="PKS_KR"/>
    <property type="match status" value="1"/>
</dbReference>
<organism evidence="6 7">
    <name type="scientific">Rhodotorula graminis (strain WP1)</name>
    <dbReference type="NCBI Taxonomy" id="578459"/>
    <lineage>
        <taxon>Eukaryota</taxon>
        <taxon>Fungi</taxon>
        <taxon>Dikarya</taxon>
        <taxon>Basidiomycota</taxon>
        <taxon>Pucciniomycotina</taxon>
        <taxon>Microbotryomycetes</taxon>
        <taxon>Sporidiobolales</taxon>
        <taxon>Sporidiobolaceae</taxon>
        <taxon>Rhodotorula</taxon>
    </lineage>
</organism>
<feature type="domain" description="Ketoreductase" evidence="5">
    <location>
        <begin position="47"/>
        <end position="220"/>
    </location>
</feature>
<reference evidence="6 7" key="1">
    <citation type="journal article" date="2015" name="Front. Microbiol.">
        <title>Genome sequence of the plant growth promoting endophytic yeast Rhodotorula graminis WP1.</title>
        <authorList>
            <person name="Firrincieli A."/>
            <person name="Otillar R."/>
            <person name="Salamov A."/>
            <person name="Schmutz J."/>
            <person name="Khan Z."/>
            <person name="Redman R.S."/>
            <person name="Fleck N.D."/>
            <person name="Lindquist E."/>
            <person name="Grigoriev I.V."/>
            <person name="Doty S.L."/>
        </authorList>
    </citation>
    <scope>NUCLEOTIDE SEQUENCE [LARGE SCALE GENOMIC DNA]</scope>
    <source>
        <strain evidence="6 7">WP1</strain>
    </source>
</reference>
<protein>
    <recommendedName>
        <fullName evidence="5">Ketoreductase domain-containing protein</fullName>
    </recommendedName>
</protein>
<dbReference type="Pfam" id="PF00106">
    <property type="entry name" value="adh_short"/>
    <property type="match status" value="2"/>
</dbReference>
<dbReference type="PANTHER" id="PTHR44196:SF1">
    <property type="entry name" value="DEHYDROGENASE_REDUCTASE SDR FAMILY MEMBER 7B"/>
    <property type="match status" value="1"/>
</dbReference>
<comment type="function">
    <text evidence="4">Putative oxidoreductase.</text>
</comment>
<dbReference type="GO" id="GO:0016491">
    <property type="term" value="F:oxidoreductase activity"/>
    <property type="evidence" value="ECO:0007669"/>
    <property type="project" value="UniProtKB-KW"/>
</dbReference>
<evidence type="ECO:0000256" key="1">
    <source>
        <dbReference type="ARBA" id="ARBA00006484"/>
    </source>
</evidence>
<evidence type="ECO:0000256" key="3">
    <source>
        <dbReference type="ARBA" id="ARBA00023002"/>
    </source>
</evidence>
<evidence type="ECO:0000259" key="5">
    <source>
        <dbReference type="SMART" id="SM00822"/>
    </source>
</evidence>
<dbReference type="STRING" id="578459.A0A0P9EUK7"/>
<proteinExistence type="inferred from homology"/>
<dbReference type="EMBL" id="KQ474085">
    <property type="protein sequence ID" value="KPV72832.1"/>
    <property type="molecule type" value="Genomic_DNA"/>
</dbReference>
<dbReference type="GeneID" id="28975235"/>
<dbReference type="AlphaFoldDB" id="A0A0P9EUK7"/>
<dbReference type="RefSeq" id="XP_018268881.1">
    <property type="nucleotide sequence ID" value="XM_018414787.1"/>
</dbReference>
<keyword evidence="2" id="KW-0521">NADP</keyword>
<dbReference type="OMA" id="ATHYWRE"/>
<sequence length="284" mass="29618">MAPCHDGIRKVIEREMLRLRSTYGAEAIPVASSRALSALGHGALRAKVVLVTGGTKGLGREFALRAAREGGARLVVGARGERGVREVVEEIEAGGGEATGLATDVTSWESQVALFDHAIATFGRIDVVVANAGVFEMGSFLDDEVDADGKLTKPDLGTIDVDNASTGPKALVILGSLTSFVATPGCPLYATSKHALLGLQRALHTESEAAGISVVLVASGPVPTDIFGPLRPMIEQLPHIKLSDTVDAMLFAASSPSEEKLGGCTLATDTAGIFRIPFVQAYRE</sequence>
<name>A0A0P9EUK7_RHOGW</name>
<keyword evidence="7" id="KW-1185">Reference proteome</keyword>
<dbReference type="InterPro" id="IPR036291">
    <property type="entry name" value="NAD(P)-bd_dom_sf"/>
</dbReference>
<dbReference type="Proteomes" id="UP000053890">
    <property type="component" value="Unassembled WGS sequence"/>
</dbReference>
<evidence type="ECO:0000313" key="7">
    <source>
        <dbReference type="Proteomes" id="UP000053890"/>
    </source>
</evidence>
<dbReference type="GO" id="GO:0016020">
    <property type="term" value="C:membrane"/>
    <property type="evidence" value="ECO:0007669"/>
    <property type="project" value="TreeGrafter"/>
</dbReference>
<keyword evidence="3" id="KW-0560">Oxidoreductase</keyword>
<dbReference type="PANTHER" id="PTHR44196">
    <property type="entry name" value="DEHYDROGENASE/REDUCTASE SDR FAMILY MEMBER 7B"/>
    <property type="match status" value="1"/>
</dbReference>
<evidence type="ECO:0000256" key="4">
    <source>
        <dbReference type="ARBA" id="ARBA00037096"/>
    </source>
</evidence>
<dbReference type="PROSITE" id="PS00061">
    <property type="entry name" value="ADH_SHORT"/>
    <property type="match status" value="1"/>
</dbReference>
<evidence type="ECO:0000256" key="2">
    <source>
        <dbReference type="ARBA" id="ARBA00022857"/>
    </source>
</evidence>
<dbReference type="Gene3D" id="3.40.50.720">
    <property type="entry name" value="NAD(P)-binding Rossmann-like Domain"/>
    <property type="match status" value="1"/>
</dbReference>
<dbReference type="PRINTS" id="PR00081">
    <property type="entry name" value="GDHRDH"/>
</dbReference>
<evidence type="ECO:0000313" key="6">
    <source>
        <dbReference type="EMBL" id="KPV72832.1"/>
    </source>
</evidence>
<dbReference type="InterPro" id="IPR002347">
    <property type="entry name" value="SDR_fam"/>
</dbReference>
<dbReference type="SUPFAM" id="SSF51735">
    <property type="entry name" value="NAD(P)-binding Rossmann-fold domains"/>
    <property type="match status" value="1"/>
</dbReference>
<dbReference type="OrthoDB" id="5371740at2759"/>
<dbReference type="InterPro" id="IPR057326">
    <property type="entry name" value="KR_dom"/>
</dbReference>
<gene>
    <name evidence="6" type="ORF">RHOBADRAFT_46422</name>
</gene>
<comment type="similarity">
    <text evidence="1">Belongs to the short-chain dehydrogenases/reductases (SDR) family.</text>
</comment>
<accession>A0A0P9EUK7</accession>